<dbReference type="Gene3D" id="3.30.1600.10">
    <property type="entry name" value="SIR2/SIRT2 'Small Domain"/>
    <property type="match status" value="2"/>
</dbReference>
<comment type="caution">
    <text evidence="5">The sequence shown here is derived from an EMBL/GenBank/DDBJ whole genome shotgun (WGS) entry which is preliminary data.</text>
</comment>
<name>A0A1V9YS90_9STRA</name>
<feature type="domain" description="Deacetylase sirtuin-type" evidence="4">
    <location>
        <begin position="162"/>
        <end position="491"/>
    </location>
</feature>
<evidence type="ECO:0000313" key="5">
    <source>
        <dbReference type="EMBL" id="OQR88470.1"/>
    </source>
</evidence>
<keyword evidence="6" id="KW-1185">Reference proteome</keyword>
<reference evidence="5 6" key="1">
    <citation type="journal article" date="2014" name="Genome Biol. Evol.">
        <title>The secreted proteins of Achlya hypogyna and Thraustotheca clavata identify the ancestral oomycete secretome and reveal gene acquisitions by horizontal gene transfer.</title>
        <authorList>
            <person name="Misner I."/>
            <person name="Blouin N."/>
            <person name="Leonard G."/>
            <person name="Richards T.A."/>
            <person name="Lane C.E."/>
        </authorList>
    </citation>
    <scope>NUCLEOTIDE SEQUENCE [LARGE SCALE GENOMIC DNA]</scope>
    <source>
        <strain evidence="5 6">ATCC 34112</strain>
    </source>
</reference>
<dbReference type="InterPro" id="IPR026591">
    <property type="entry name" value="Sirtuin_cat_small_dom_sf"/>
</dbReference>
<evidence type="ECO:0000256" key="1">
    <source>
        <dbReference type="ARBA" id="ARBA00022679"/>
    </source>
</evidence>
<evidence type="ECO:0000256" key="2">
    <source>
        <dbReference type="ARBA" id="ARBA00023027"/>
    </source>
</evidence>
<dbReference type="OrthoDB" id="424302at2759"/>
<dbReference type="PROSITE" id="PS50305">
    <property type="entry name" value="SIRTUIN"/>
    <property type="match status" value="1"/>
</dbReference>
<dbReference type="EMBL" id="JNBS01003200">
    <property type="protein sequence ID" value="OQR88470.1"/>
    <property type="molecule type" value="Genomic_DNA"/>
</dbReference>
<keyword evidence="1" id="KW-0808">Transferase</keyword>
<dbReference type="SUPFAM" id="SSF52467">
    <property type="entry name" value="DHS-like NAD/FAD-binding domain"/>
    <property type="match status" value="1"/>
</dbReference>
<feature type="non-terminal residue" evidence="5">
    <location>
        <position position="1"/>
    </location>
</feature>
<organism evidence="5 6">
    <name type="scientific">Thraustotheca clavata</name>
    <dbReference type="NCBI Taxonomy" id="74557"/>
    <lineage>
        <taxon>Eukaryota</taxon>
        <taxon>Sar</taxon>
        <taxon>Stramenopiles</taxon>
        <taxon>Oomycota</taxon>
        <taxon>Saprolegniomycetes</taxon>
        <taxon>Saprolegniales</taxon>
        <taxon>Achlyaceae</taxon>
        <taxon>Thraustotheca</taxon>
    </lineage>
</organism>
<proteinExistence type="predicted"/>
<gene>
    <name evidence="5" type="ORF">THRCLA_10304</name>
</gene>
<sequence length="498" mass="57221">IAQGKIISEEKHDEINTIPDAEHDHIVALLSPHQPISIPTPPPSTSSSYHYDPMRLQLEEKDALIAQLKESMETLVTDANDRQILGDHAVVLEYIRKLRLEKETIARQLGDTQEYVIVQEEQMTELKAQIRCNIATIETLQARVHALESNHPAPYPPFEAKSSQVDIKCREAADLIKNADFIMIAAGAGFSADSGLPVYNDIAKVEAYNTLGLDYQDLCDPYWIHEDLRLFYGFWGDCLNLYRQTTPHRGYQILQKWKQRLVAKSKLQMRKVMESLQSFPKDFSDVTGDPFFIYTSNVDHHFAQFFSMSEIYEIHGNIEMWQCAGRDDRIPPCSASVWTLPDSFRFDIDRQTMYAQNFENSSELICNICKGPARPNILMFSDRRWISNDLDTDKYVDWEATMEDILLRDPTKKVVVLEMGCGMRVPSVRRECEVVVRDILQREYQRSLTTQQAKLIRINPDPNDDGIFDWSECPEAVLSIKGTSLAVLEKIESYIQNE</sequence>
<accession>A0A1V9YS90</accession>
<dbReference type="AlphaFoldDB" id="A0A1V9YS90"/>
<dbReference type="Gene3D" id="3.40.50.1220">
    <property type="entry name" value="TPP-binding domain"/>
    <property type="match status" value="2"/>
</dbReference>
<keyword evidence="2" id="KW-0520">NAD</keyword>
<dbReference type="Proteomes" id="UP000243217">
    <property type="component" value="Unassembled WGS sequence"/>
</dbReference>
<evidence type="ECO:0000313" key="6">
    <source>
        <dbReference type="Proteomes" id="UP000243217"/>
    </source>
</evidence>
<protein>
    <recommendedName>
        <fullName evidence="4">Deacetylase sirtuin-type domain-containing protein</fullName>
    </recommendedName>
</protein>
<evidence type="ECO:0000259" key="4">
    <source>
        <dbReference type="PROSITE" id="PS50305"/>
    </source>
</evidence>
<dbReference type="PANTHER" id="PTHR48252:SF77">
    <property type="entry name" value="HISTONE DEACETYLASE DOMAIN-CONTAINING PROTEIN"/>
    <property type="match status" value="1"/>
</dbReference>
<comment type="caution">
    <text evidence="3">Lacks conserved residue(s) required for the propagation of feature annotation.</text>
</comment>
<dbReference type="InterPro" id="IPR026590">
    <property type="entry name" value="Ssirtuin_cat_dom"/>
</dbReference>
<evidence type="ECO:0000256" key="3">
    <source>
        <dbReference type="PROSITE-ProRule" id="PRU00236"/>
    </source>
</evidence>
<dbReference type="GO" id="GO:0016740">
    <property type="term" value="F:transferase activity"/>
    <property type="evidence" value="ECO:0007669"/>
    <property type="project" value="UniProtKB-KW"/>
</dbReference>
<dbReference type="PANTHER" id="PTHR48252">
    <property type="entry name" value="HISTONE DEACETYLASE 2-RELATED"/>
    <property type="match status" value="1"/>
</dbReference>
<dbReference type="InterPro" id="IPR029035">
    <property type="entry name" value="DHS-like_NAD/FAD-binding_dom"/>
</dbReference>